<dbReference type="OrthoDB" id="7644395at2"/>
<evidence type="ECO:0008006" key="4">
    <source>
        <dbReference type="Google" id="ProtNLM"/>
    </source>
</evidence>
<dbReference type="Proteomes" id="UP000199144">
    <property type="component" value="Unassembled WGS sequence"/>
</dbReference>
<evidence type="ECO:0000256" key="1">
    <source>
        <dbReference type="SAM" id="SignalP"/>
    </source>
</evidence>
<evidence type="ECO:0000313" key="3">
    <source>
        <dbReference type="Proteomes" id="UP000199144"/>
    </source>
</evidence>
<dbReference type="InterPro" id="IPR053745">
    <property type="entry name" value="Viral_Tail_Comp_sf"/>
</dbReference>
<gene>
    <name evidence="2" type="ORF">SAMN04488042_105262</name>
</gene>
<dbReference type="InterPro" id="IPR021508">
    <property type="entry name" value="Gp17-like"/>
</dbReference>
<keyword evidence="3" id="KW-1185">Reference proteome</keyword>
<name>A0A1I4PIG4_9RHOB</name>
<dbReference type="EMBL" id="FOTQ01000005">
    <property type="protein sequence ID" value="SFM27609.1"/>
    <property type="molecule type" value="Genomic_DNA"/>
</dbReference>
<dbReference type="AlphaFoldDB" id="A0A1I4PIG4"/>
<proteinExistence type="predicted"/>
<dbReference type="Pfam" id="PF11367">
    <property type="entry name" value="Tail_completion_gp17"/>
    <property type="match status" value="1"/>
</dbReference>
<evidence type="ECO:0000313" key="2">
    <source>
        <dbReference type="EMBL" id="SFM27609.1"/>
    </source>
</evidence>
<feature type="signal peptide" evidence="1">
    <location>
        <begin position="1"/>
        <end position="18"/>
    </location>
</feature>
<accession>A0A1I4PIG4</accession>
<dbReference type="STRING" id="254406.SAMN04488042_105262"/>
<dbReference type="RefSeq" id="WP_093094430.1">
    <property type="nucleotide sequence ID" value="NZ_FOTQ01000005.1"/>
</dbReference>
<feature type="chain" id="PRO_5011710719" description="DUF3168 domain-containing protein" evidence="1">
    <location>
        <begin position="19"/>
        <end position="139"/>
    </location>
</feature>
<dbReference type="Gene3D" id="3.30.2000.30">
    <property type="match status" value="1"/>
</dbReference>
<sequence>MSYAIAAALQTAVFQALATDVALSSLIGGAVYDELPEGIAPDTYVILGAETTLDRSDADGDGAEHRLIVSVFSSAGGFSQGKQAAAAVSDVLHRADLTLSRGRMVFMTFEKAVAKRDTVSGLRRIDLKFRARVEDDLIS</sequence>
<organism evidence="2 3">
    <name type="scientific">Shimia aestuarii</name>
    <dbReference type="NCBI Taxonomy" id="254406"/>
    <lineage>
        <taxon>Bacteria</taxon>
        <taxon>Pseudomonadati</taxon>
        <taxon>Pseudomonadota</taxon>
        <taxon>Alphaproteobacteria</taxon>
        <taxon>Rhodobacterales</taxon>
        <taxon>Roseobacteraceae</taxon>
    </lineage>
</organism>
<reference evidence="2 3" key="1">
    <citation type="submission" date="2016-10" db="EMBL/GenBank/DDBJ databases">
        <authorList>
            <person name="de Groot N.N."/>
        </authorList>
    </citation>
    <scope>NUCLEOTIDE SEQUENCE [LARGE SCALE GENOMIC DNA]</scope>
    <source>
        <strain evidence="2 3">DSM 15283</strain>
    </source>
</reference>
<protein>
    <recommendedName>
        <fullName evidence="4">DUF3168 domain-containing protein</fullName>
    </recommendedName>
</protein>
<keyword evidence="1" id="KW-0732">Signal</keyword>